<dbReference type="Gene3D" id="3.30.70.790">
    <property type="entry name" value="UreE, C-terminal domain"/>
    <property type="match status" value="1"/>
</dbReference>
<dbReference type="KEGG" id="ome:OLMES_0654"/>
<dbReference type="RefSeq" id="WP_087459923.1">
    <property type="nucleotide sequence ID" value="NZ_CP021425.1"/>
</dbReference>
<dbReference type="InterPro" id="IPR004029">
    <property type="entry name" value="UreE_N"/>
</dbReference>
<keyword evidence="8" id="KW-1185">Reference proteome</keyword>
<organism evidence="7 8">
    <name type="scientific">Oleiphilus messinensis</name>
    <dbReference type="NCBI Taxonomy" id="141451"/>
    <lineage>
        <taxon>Bacteria</taxon>
        <taxon>Pseudomonadati</taxon>
        <taxon>Pseudomonadota</taxon>
        <taxon>Gammaproteobacteria</taxon>
        <taxon>Oceanospirillales</taxon>
        <taxon>Oleiphilaceae</taxon>
        <taxon>Oleiphilus</taxon>
    </lineage>
</organism>
<protein>
    <recommendedName>
        <fullName evidence="5">Urease accessory protein UreE</fullName>
    </recommendedName>
</protein>
<dbReference type="HAMAP" id="MF_00822">
    <property type="entry name" value="UreE"/>
    <property type="match status" value="1"/>
</dbReference>
<dbReference type="Gene3D" id="2.60.260.20">
    <property type="entry name" value="Urease metallochaperone UreE, N-terminal domain"/>
    <property type="match status" value="1"/>
</dbReference>
<dbReference type="NCBIfam" id="NF009751">
    <property type="entry name" value="PRK13261.1-1"/>
    <property type="match status" value="1"/>
</dbReference>
<comment type="subcellular location">
    <subcellularLocation>
        <location evidence="1 5">Cytoplasm</location>
    </subcellularLocation>
</comment>
<gene>
    <name evidence="5 7" type="primary">ureE</name>
    <name evidence="7" type="ORF">OLMES_0654</name>
</gene>
<dbReference type="GO" id="GO:0006457">
    <property type="term" value="P:protein folding"/>
    <property type="evidence" value="ECO:0007669"/>
    <property type="project" value="InterPro"/>
</dbReference>
<dbReference type="GO" id="GO:0019627">
    <property type="term" value="P:urea metabolic process"/>
    <property type="evidence" value="ECO:0007669"/>
    <property type="project" value="InterPro"/>
</dbReference>
<dbReference type="SMART" id="SM00988">
    <property type="entry name" value="UreE_N"/>
    <property type="match status" value="1"/>
</dbReference>
<keyword evidence="4 5" id="KW-0143">Chaperone</keyword>
<dbReference type="InterPro" id="IPR036118">
    <property type="entry name" value="UreE_N_sf"/>
</dbReference>
<dbReference type="GO" id="GO:0051082">
    <property type="term" value="F:unfolded protein binding"/>
    <property type="evidence" value="ECO:0007669"/>
    <property type="project" value="UniProtKB-UniRule"/>
</dbReference>
<dbReference type="Pfam" id="PF02814">
    <property type="entry name" value="UreE_N"/>
    <property type="match status" value="1"/>
</dbReference>
<dbReference type="EMBL" id="CP021425">
    <property type="protein sequence ID" value="ARU54756.1"/>
    <property type="molecule type" value="Genomic_DNA"/>
</dbReference>
<dbReference type="Pfam" id="PF05194">
    <property type="entry name" value="UreE_C"/>
    <property type="match status" value="1"/>
</dbReference>
<sequence length="153" mass="17131">MLKLVKNKGHIHAPYYGVVTLSYDERVKGRLKSALESGEEVGLFLERGKVLQDGDVLESECGRLVLVKSLPEQVVIVRTNDWFTFSRCCYHLGNRHVPLEIGALWLRMKSDHVLEDMVRLLGLDIESEVAPFNPESGAYSGSSHAHKHGHSHG</sequence>
<keyword evidence="2 5" id="KW-0963">Cytoplasm</keyword>
<evidence type="ECO:0000313" key="8">
    <source>
        <dbReference type="Proteomes" id="UP000196027"/>
    </source>
</evidence>
<evidence type="ECO:0000256" key="1">
    <source>
        <dbReference type="ARBA" id="ARBA00004496"/>
    </source>
</evidence>
<evidence type="ECO:0000259" key="6">
    <source>
        <dbReference type="SMART" id="SM00988"/>
    </source>
</evidence>
<evidence type="ECO:0000256" key="4">
    <source>
        <dbReference type="ARBA" id="ARBA00023186"/>
    </source>
</evidence>
<feature type="domain" description="UreE urease accessory N-terminal" evidence="6">
    <location>
        <begin position="1"/>
        <end position="65"/>
    </location>
</feature>
<reference evidence="7 8" key="1">
    <citation type="submission" date="2017-05" db="EMBL/GenBank/DDBJ databases">
        <title>Genomic insights into alkan degradation activity of Oleiphilus messinensis.</title>
        <authorList>
            <person name="Kozyavkin S.A."/>
            <person name="Slesarev A.I."/>
            <person name="Golyshin P.N."/>
            <person name="Korzhenkov A."/>
            <person name="Golyshina O.N."/>
            <person name="Toshchakov S.V."/>
        </authorList>
    </citation>
    <scope>NUCLEOTIDE SEQUENCE [LARGE SCALE GENOMIC DNA]</scope>
    <source>
        <strain evidence="7 8">ME102</strain>
    </source>
</reference>
<keyword evidence="3 5" id="KW-0533">Nickel</keyword>
<comment type="function">
    <text evidence="5">Involved in urease metallocenter assembly. Binds nickel. Probably functions as a nickel donor during metallocenter assembly.</text>
</comment>
<dbReference type="Proteomes" id="UP000196027">
    <property type="component" value="Chromosome"/>
</dbReference>
<dbReference type="GO" id="GO:0065003">
    <property type="term" value="P:protein-containing complex assembly"/>
    <property type="evidence" value="ECO:0007669"/>
    <property type="project" value="InterPro"/>
</dbReference>
<dbReference type="OrthoDB" id="5421304at2"/>
<dbReference type="GO" id="GO:0005737">
    <property type="term" value="C:cytoplasm"/>
    <property type="evidence" value="ECO:0007669"/>
    <property type="project" value="UniProtKB-SubCell"/>
</dbReference>
<evidence type="ECO:0000256" key="2">
    <source>
        <dbReference type="ARBA" id="ARBA00022490"/>
    </source>
</evidence>
<dbReference type="InterPro" id="IPR012406">
    <property type="entry name" value="UreE"/>
</dbReference>
<proteinExistence type="inferred from homology"/>
<dbReference type="AlphaFoldDB" id="A0A1Y0I4P2"/>
<comment type="similarity">
    <text evidence="5">Belongs to the UreE family.</text>
</comment>
<evidence type="ECO:0000256" key="3">
    <source>
        <dbReference type="ARBA" id="ARBA00022596"/>
    </source>
</evidence>
<dbReference type="PIRSF" id="PIRSF036402">
    <property type="entry name" value="Ureas_acces_UreE"/>
    <property type="match status" value="1"/>
</dbReference>
<dbReference type="GO" id="GO:0016151">
    <property type="term" value="F:nickel cation binding"/>
    <property type="evidence" value="ECO:0007669"/>
    <property type="project" value="UniProtKB-UniRule"/>
</dbReference>
<dbReference type="SUPFAM" id="SSF69737">
    <property type="entry name" value="Urease metallochaperone UreE, C-terminal domain"/>
    <property type="match status" value="1"/>
</dbReference>
<dbReference type="CDD" id="cd00571">
    <property type="entry name" value="UreE"/>
    <property type="match status" value="1"/>
</dbReference>
<evidence type="ECO:0000256" key="5">
    <source>
        <dbReference type="HAMAP-Rule" id="MF_00822"/>
    </source>
</evidence>
<accession>A0A1Y0I4P2</accession>
<dbReference type="InterPro" id="IPR007864">
    <property type="entry name" value="UreE_C_dom"/>
</dbReference>
<evidence type="ECO:0000313" key="7">
    <source>
        <dbReference type="EMBL" id="ARU54756.1"/>
    </source>
</evidence>
<dbReference type="SUPFAM" id="SSF69287">
    <property type="entry name" value="Urease metallochaperone UreE, N-terminal domain"/>
    <property type="match status" value="1"/>
</dbReference>
<name>A0A1Y0I4P2_9GAMM</name>